<comment type="caution">
    <text evidence="1">The sequence shown here is derived from an EMBL/GenBank/DDBJ whole genome shotgun (WGS) entry which is preliminary data.</text>
</comment>
<organism evidence="1">
    <name type="scientific">hydrocarbon metagenome</name>
    <dbReference type="NCBI Taxonomy" id="938273"/>
    <lineage>
        <taxon>unclassified sequences</taxon>
        <taxon>metagenomes</taxon>
        <taxon>ecological metagenomes</taxon>
    </lineage>
</organism>
<gene>
    <name evidence="1" type="ORF">ASZ90_018201</name>
</gene>
<dbReference type="EMBL" id="LNQE01001849">
    <property type="protein sequence ID" value="KUG04434.1"/>
    <property type="molecule type" value="Genomic_DNA"/>
</dbReference>
<protein>
    <submittedName>
        <fullName evidence="1">Uncharacterized protein</fullName>
    </submittedName>
</protein>
<dbReference type="AlphaFoldDB" id="A0A0W8E735"/>
<accession>A0A0W8E735</accession>
<proteinExistence type="predicted"/>
<name>A0A0W8E735_9ZZZZ</name>
<reference evidence="1" key="1">
    <citation type="journal article" date="2015" name="Proc. Natl. Acad. Sci. U.S.A.">
        <title>Networks of energetic and metabolic interactions define dynamics in microbial communities.</title>
        <authorList>
            <person name="Embree M."/>
            <person name="Liu J.K."/>
            <person name="Al-Bassam M.M."/>
            <person name="Zengler K."/>
        </authorList>
    </citation>
    <scope>NUCLEOTIDE SEQUENCE</scope>
</reference>
<evidence type="ECO:0000313" key="1">
    <source>
        <dbReference type="EMBL" id="KUG04434.1"/>
    </source>
</evidence>
<sequence length="63" mass="7567">MLKHFFISQIYSNDIEADSFVNQLPQWKTKYHPSRMANIIQFEYIDEIENLLALFLYSLYFGA</sequence>